<evidence type="ECO:0000313" key="2">
    <source>
        <dbReference type="EMBL" id="QGQ96818.1"/>
    </source>
</evidence>
<protein>
    <submittedName>
        <fullName evidence="2">Uncharacterized protein</fullName>
    </submittedName>
</protein>
<feature type="transmembrane region" description="Helical" evidence="1">
    <location>
        <begin position="31"/>
        <end position="50"/>
    </location>
</feature>
<feature type="transmembrane region" description="Helical" evidence="1">
    <location>
        <begin position="6"/>
        <end position="24"/>
    </location>
</feature>
<keyword evidence="3" id="KW-1185">Reference proteome</keyword>
<dbReference type="OrthoDB" id="2939921at2"/>
<dbReference type="KEGG" id="ppsc:EHS13_19000"/>
<evidence type="ECO:0000313" key="3">
    <source>
        <dbReference type="Proteomes" id="UP000426246"/>
    </source>
</evidence>
<proteinExistence type="predicted"/>
<organism evidence="2 3">
    <name type="scientific">Paenibacillus psychroresistens</name>
    <dbReference type="NCBI Taxonomy" id="1778678"/>
    <lineage>
        <taxon>Bacteria</taxon>
        <taxon>Bacillati</taxon>
        <taxon>Bacillota</taxon>
        <taxon>Bacilli</taxon>
        <taxon>Bacillales</taxon>
        <taxon>Paenibacillaceae</taxon>
        <taxon>Paenibacillus</taxon>
    </lineage>
</organism>
<dbReference type="Proteomes" id="UP000426246">
    <property type="component" value="Chromosome"/>
</dbReference>
<keyword evidence="1" id="KW-0472">Membrane</keyword>
<dbReference type="EMBL" id="CP034235">
    <property type="protein sequence ID" value="QGQ96818.1"/>
    <property type="molecule type" value="Genomic_DNA"/>
</dbReference>
<keyword evidence="1" id="KW-0812">Transmembrane</keyword>
<accession>A0A6B8RN87</accession>
<keyword evidence="1" id="KW-1133">Transmembrane helix</keyword>
<reference evidence="3" key="1">
    <citation type="submission" date="2018-11" db="EMBL/GenBank/DDBJ databases">
        <title>Complete genome sequence of Paenibacillus sp. ML311-T8.</title>
        <authorList>
            <person name="Nam Y.-D."/>
            <person name="Kang J."/>
            <person name="Chung W.-H."/>
            <person name="Park Y.S."/>
        </authorList>
    </citation>
    <scope>NUCLEOTIDE SEQUENCE [LARGE SCALE GENOMIC DNA]</scope>
    <source>
        <strain evidence="3">ML311-T8</strain>
    </source>
</reference>
<sequence length="80" mass="9655">MLERVVLISLIYFSLFFFDMTKLIKKPRIEIYLYIFIVMISLYLSLKFVFELDWFNMYDLIAVLIGKMAENIVDYLNVIP</sequence>
<gene>
    <name evidence="2" type="ORF">EHS13_19000</name>
</gene>
<name>A0A6B8RN87_9BACL</name>
<dbReference type="RefSeq" id="WP_155701891.1">
    <property type="nucleotide sequence ID" value="NZ_CP034235.1"/>
</dbReference>
<evidence type="ECO:0000256" key="1">
    <source>
        <dbReference type="SAM" id="Phobius"/>
    </source>
</evidence>
<dbReference type="AlphaFoldDB" id="A0A6B8RN87"/>